<dbReference type="AlphaFoldDB" id="A0AAW2CSF0"/>
<dbReference type="Pfam" id="PF13966">
    <property type="entry name" value="zf-RVT"/>
    <property type="match status" value="1"/>
</dbReference>
<dbReference type="InterPro" id="IPR044730">
    <property type="entry name" value="RNase_H-like_dom_plant"/>
</dbReference>
<keyword evidence="4" id="KW-1185">Reference proteome</keyword>
<dbReference type="Pfam" id="PF13456">
    <property type="entry name" value="RVT_3"/>
    <property type="match status" value="1"/>
</dbReference>
<dbReference type="InterPro" id="IPR026960">
    <property type="entry name" value="RVT-Znf"/>
</dbReference>
<dbReference type="EMBL" id="JAZDWU010000005">
    <property type="protein sequence ID" value="KAL0000463.1"/>
    <property type="molecule type" value="Genomic_DNA"/>
</dbReference>
<dbReference type="InterPro" id="IPR002156">
    <property type="entry name" value="RNaseH_domain"/>
</dbReference>
<dbReference type="InterPro" id="IPR052929">
    <property type="entry name" value="RNase_H-like_EbsB-rel"/>
</dbReference>
<proteinExistence type="predicted"/>
<evidence type="ECO:0000259" key="1">
    <source>
        <dbReference type="Pfam" id="PF13456"/>
    </source>
</evidence>
<evidence type="ECO:0000313" key="3">
    <source>
        <dbReference type="EMBL" id="KAL0000463.1"/>
    </source>
</evidence>
<gene>
    <name evidence="3" type="ORF">SO802_014244</name>
</gene>
<evidence type="ECO:0008006" key="5">
    <source>
        <dbReference type="Google" id="ProtNLM"/>
    </source>
</evidence>
<evidence type="ECO:0000313" key="4">
    <source>
        <dbReference type="Proteomes" id="UP001459277"/>
    </source>
</evidence>
<name>A0AAW2CSF0_9ROSI</name>
<sequence>MIASLEEATVDMLINVDSRQWNPDLVDGIFPPKEAALIIKITLVRCEAKDSLFWPLTQDSNYTKKLGYKFLKEEAEVRPLADSESQDTGLWKGIWAVKVQNQVKNHLWRACRNSLPTKTNLVRRTIIANDIWDRCHGAAETVAQALWECLEIDVVWNDAALWDFRFTSEFVDFKHLAAWIIAHQKNSKMFAMLAWAIWIQRNKVLASQSLKLHQAYIPGVIEAIAVHSGITLASDIGFHKAVVEGDSKVVMTVLQQGREILTPDGLLIEDIRLSSTLFTQLHCSHNNRESNKVAYSLAKYTLHVSKAVV</sequence>
<dbReference type="GO" id="GO:0003676">
    <property type="term" value="F:nucleic acid binding"/>
    <property type="evidence" value="ECO:0007669"/>
    <property type="project" value="InterPro"/>
</dbReference>
<reference evidence="3 4" key="1">
    <citation type="submission" date="2024-01" db="EMBL/GenBank/DDBJ databases">
        <title>A telomere-to-telomere, gap-free genome of sweet tea (Lithocarpus litseifolius).</title>
        <authorList>
            <person name="Zhou J."/>
        </authorList>
    </citation>
    <scope>NUCLEOTIDE SEQUENCE [LARGE SCALE GENOMIC DNA]</scope>
    <source>
        <strain evidence="3">Zhou-2022a</strain>
        <tissue evidence="3">Leaf</tissue>
    </source>
</reference>
<dbReference type="PANTHER" id="PTHR47074:SF48">
    <property type="entry name" value="POLYNUCLEOTIDYL TRANSFERASE, RIBONUCLEASE H-LIKE SUPERFAMILY PROTEIN"/>
    <property type="match status" value="1"/>
</dbReference>
<dbReference type="PANTHER" id="PTHR47074">
    <property type="entry name" value="BNAC02G40300D PROTEIN"/>
    <property type="match status" value="1"/>
</dbReference>
<feature type="domain" description="Reverse transcriptase zinc-binding" evidence="2">
    <location>
        <begin position="85"/>
        <end position="156"/>
    </location>
</feature>
<dbReference type="InterPro" id="IPR036397">
    <property type="entry name" value="RNaseH_sf"/>
</dbReference>
<evidence type="ECO:0000259" key="2">
    <source>
        <dbReference type="Pfam" id="PF13966"/>
    </source>
</evidence>
<dbReference type="Gene3D" id="3.30.420.10">
    <property type="entry name" value="Ribonuclease H-like superfamily/Ribonuclease H"/>
    <property type="match status" value="1"/>
</dbReference>
<dbReference type="CDD" id="cd06222">
    <property type="entry name" value="RNase_H_like"/>
    <property type="match status" value="1"/>
</dbReference>
<accession>A0AAW2CSF0</accession>
<dbReference type="GO" id="GO:0004523">
    <property type="term" value="F:RNA-DNA hybrid ribonuclease activity"/>
    <property type="evidence" value="ECO:0007669"/>
    <property type="project" value="InterPro"/>
</dbReference>
<protein>
    <recommendedName>
        <fullName evidence="5">RNase H type-1 domain-containing protein</fullName>
    </recommendedName>
</protein>
<feature type="domain" description="RNase H type-1" evidence="1">
    <location>
        <begin position="190"/>
        <end position="300"/>
    </location>
</feature>
<comment type="caution">
    <text evidence="3">The sequence shown here is derived from an EMBL/GenBank/DDBJ whole genome shotgun (WGS) entry which is preliminary data.</text>
</comment>
<organism evidence="3 4">
    <name type="scientific">Lithocarpus litseifolius</name>
    <dbReference type="NCBI Taxonomy" id="425828"/>
    <lineage>
        <taxon>Eukaryota</taxon>
        <taxon>Viridiplantae</taxon>
        <taxon>Streptophyta</taxon>
        <taxon>Embryophyta</taxon>
        <taxon>Tracheophyta</taxon>
        <taxon>Spermatophyta</taxon>
        <taxon>Magnoliopsida</taxon>
        <taxon>eudicotyledons</taxon>
        <taxon>Gunneridae</taxon>
        <taxon>Pentapetalae</taxon>
        <taxon>rosids</taxon>
        <taxon>fabids</taxon>
        <taxon>Fagales</taxon>
        <taxon>Fagaceae</taxon>
        <taxon>Lithocarpus</taxon>
    </lineage>
</organism>
<dbReference type="Proteomes" id="UP001459277">
    <property type="component" value="Unassembled WGS sequence"/>
</dbReference>